<proteinExistence type="inferred from homology"/>
<dbReference type="Proteomes" id="UP000694580">
    <property type="component" value="Chromosome 14"/>
</dbReference>
<evidence type="ECO:0000256" key="2">
    <source>
        <dbReference type="ARBA" id="ARBA00022692"/>
    </source>
</evidence>
<reference evidence="11" key="2">
    <citation type="submission" date="2025-08" db="UniProtKB">
        <authorList>
            <consortium name="Ensembl"/>
        </authorList>
    </citation>
    <scope>IDENTIFICATION</scope>
</reference>
<dbReference type="InterPro" id="IPR012315">
    <property type="entry name" value="KASH"/>
</dbReference>
<keyword evidence="2 8" id="KW-0812">Transmembrane</keyword>
<evidence type="ECO:0000256" key="7">
    <source>
        <dbReference type="ARBA" id="ARBA00046312"/>
    </source>
</evidence>
<evidence type="ECO:0000256" key="5">
    <source>
        <dbReference type="ARBA" id="ARBA00023136"/>
    </source>
</evidence>
<dbReference type="PANTHER" id="PTHR47535">
    <property type="entry name" value="MUSCLE-SPECIFIC PROTEIN 300 KDA, ISOFORM G"/>
    <property type="match status" value="1"/>
</dbReference>
<dbReference type="GeneTree" id="ENSGT00440000039367"/>
<evidence type="ECO:0000313" key="11">
    <source>
        <dbReference type="Ensembl" id="ENSDCDP00010038941.1"/>
    </source>
</evidence>
<keyword evidence="6" id="KW-0539">Nucleus</keyword>
<dbReference type="GO" id="GO:0005737">
    <property type="term" value="C:cytoplasm"/>
    <property type="evidence" value="ECO:0007669"/>
    <property type="project" value="TreeGrafter"/>
</dbReference>
<evidence type="ECO:0000313" key="12">
    <source>
        <dbReference type="Proteomes" id="UP000694580"/>
    </source>
</evidence>
<dbReference type="Gene3D" id="1.20.58.60">
    <property type="match status" value="2"/>
</dbReference>
<dbReference type="PANTHER" id="PTHR47535:SF1">
    <property type="entry name" value="NESPRIN-1"/>
    <property type="match status" value="1"/>
</dbReference>
<dbReference type="Ensembl" id="ENSDCDT00010048621.1">
    <property type="protein sequence ID" value="ENSDCDP00010038941.1"/>
    <property type="gene ID" value="ENSDCDG00010025104.1"/>
</dbReference>
<dbReference type="GO" id="GO:0051015">
    <property type="term" value="F:actin filament binding"/>
    <property type="evidence" value="ECO:0007669"/>
    <property type="project" value="TreeGrafter"/>
</dbReference>
<evidence type="ECO:0000256" key="6">
    <source>
        <dbReference type="ARBA" id="ARBA00023242"/>
    </source>
</evidence>
<dbReference type="GO" id="GO:0007097">
    <property type="term" value="P:nuclear migration"/>
    <property type="evidence" value="ECO:0007669"/>
    <property type="project" value="TreeGrafter"/>
</dbReference>
<keyword evidence="4 9" id="KW-1133">Transmembrane helix</keyword>
<keyword evidence="5 8" id="KW-0472">Membrane</keyword>
<gene>
    <name evidence="11" type="primary">SYNE3</name>
</gene>
<sequence length="881" mass="100151">MTQPQQPDFEQSLASAVGWIQVVQERLKANDETRGTREELEARLRATGEICRSEHEGRMMVELVVAGAESLLKNRAEKDRPSVCAKLKELKALWEETSTYISHCHSRLEWVWLHWSEYLKAYEGFWAWLLKMQLVLEPQPELQLGLREKTWHLKWHRVLLDDARHHGPLLERLLEEADVLSETTSDVGVGPEAQTSLRDAYTQALDRAQERVSLLERIAEEHETFDGSVQEFKAWLSDQSQTISRCLEGEDSTENKLQSLQVHRRFGSVKQLELVAEGVKSNSSPGGAECVTREMEGLRRAWDSLRERLTVERGALREAQRSEEAAVVLAERLRGEVGLLWSRLQNLSEELGEEPQQNSEEEPVAVLWRRTTVREWLKSRLSPAQNPAVKICCRYFSSRRSATETPLCGTLPGGDLNSVTALFFFLLQEEQLFQHSGELQKCLSKPSLNRDVLSSFYGAHQANVFHEELRGTIQAREDLHGRLRQRIADIQVRTVFGAKDSTMGRLSDIREQLQSASVLQPDLRSKSNQSNQLMIAVRVDKELEGFEAEMASHEALVSGSPVYKERTCVYASQIKVKESKQQAAEHERLREMLLSLQEWMNVKQEQLDHFCGAVGDNEVALTGEFLEKELQVHQVEGQGERVMARTSQAGKSHILQDLERLKASWKSLHEHSVQRHGSRGPNTFAARCKERLVVGEHNRTEVHPTCKHLEFMSVSCTVLQGLHERASCDGRNAFEVWLENENMTLSKILSSKVAMGPGELLIRQKKLEELRSHLGHGQILFQGLLEPGGVDGQALEELQYHWMLYKTRLQDTTDLQTQGAKPRHCGFLHRVCCAALPLQILLLSFLFLAFLLPLAGESCSLANNFARSFKLMLHHKALPPT</sequence>
<feature type="domain" description="KASH" evidence="10">
    <location>
        <begin position="825"/>
        <end position="881"/>
    </location>
</feature>
<dbReference type="Pfam" id="PF10541">
    <property type="entry name" value="KASH"/>
    <property type="match status" value="1"/>
</dbReference>
<accession>A0AAY4D3G9</accession>
<evidence type="ECO:0000256" key="4">
    <source>
        <dbReference type="ARBA" id="ARBA00022989"/>
    </source>
</evidence>
<dbReference type="AlphaFoldDB" id="A0AAY4D3G9"/>
<evidence type="ECO:0000256" key="3">
    <source>
        <dbReference type="ARBA" id="ARBA00022737"/>
    </source>
</evidence>
<protein>
    <recommendedName>
        <fullName evidence="10">KASH domain-containing protein</fullName>
    </recommendedName>
</protein>
<comment type="subcellular location">
    <subcellularLocation>
        <location evidence="7">Nucleus outer membrane</location>
        <topology evidence="7">Single-pass type IV membrane protein</topology>
    </subcellularLocation>
</comment>
<dbReference type="SMART" id="SM01249">
    <property type="entry name" value="KASH"/>
    <property type="match status" value="1"/>
</dbReference>
<feature type="topological domain" description="Cytoplasmic" evidence="8">
    <location>
        <begin position="1"/>
        <end position="833"/>
    </location>
</feature>
<dbReference type="SUPFAM" id="SSF46966">
    <property type="entry name" value="Spectrin repeat"/>
    <property type="match status" value="2"/>
</dbReference>
<dbReference type="InterPro" id="IPR018159">
    <property type="entry name" value="Spectrin/alpha-actinin"/>
</dbReference>
<dbReference type="GO" id="GO:0034993">
    <property type="term" value="C:meiotic nuclear membrane microtubule tethering complex"/>
    <property type="evidence" value="ECO:0007669"/>
    <property type="project" value="TreeGrafter"/>
</dbReference>
<name>A0AAY4D3G9_9TELE</name>
<reference evidence="11 12" key="1">
    <citation type="submission" date="2020-06" db="EMBL/GenBank/DDBJ databases">
        <authorList>
            <consortium name="Wellcome Sanger Institute Data Sharing"/>
        </authorList>
    </citation>
    <scope>NUCLEOTIDE SEQUENCE [LARGE SCALE GENOMIC DNA]</scope>
</reference>
<dbReference type="InterPro" id="IPR052403">
    <property type="entry name" value="LINC-complex_assoc"/>
</dbReference>
<feature type="topological domain" description="Perinuclear space" evidence="8">
    <location>
        <begin position="855"/>
        <end position="881"/>
    </location>
</feature>
<keyword evidence="3" id="KW-0677">Repeat</keyword>
<dbReference type="PROSITE" id="PS51049">
    <property type="entry name" value="KASH"/>
    <property type="match status" value="1"/>
</dbReference>
<organism evidence="11 12">
    <name type="scientific">Denticeps clupeoides</name>
    <name type="common">denticle herring</name>
    <dbReference type="NCBI Taxonomy" id="299321"/>
    <lineage>
        <taxon>Eukaryota</taxon>
        <taxon>Metazoa</taxon>
        <taxon>Chordata</taxon>
        <taxon>Craniata</taxon>
        <taxon>Vertebrata</taxon>
        <taxon>Euteleostomi</taxon>
        <taxon>Actinopterygii</taxon>
        <taxon>Neopterygii</taxon>
        <taxon>Teleostei</taxon>
        <taxon>Clupei</taxon>
        <taxon>Clupeiformes</taxon>
        <taxon>Denticipitoidei</taxon>
        <taxon>Denticipitidae</taxon>
        <taxon>Denticeps</taxon>
    </lineage>
</organism>
<reference evidence="11" key="3">
    <citation type="submission" date="2025-09" db="UniProtKB">
        <authorList>
            <consortium name="Ensembl"/>
        </authorList>
    </citation>
    <scope>IDENTIFICATION</scope>
</reference>
<dbReference type="InterPro" id="IPR057933">
    <property type="entry name" value="SYNE3_dom"/>
</dbReference>
<comment type="similarity">
    <text evidence="1">Belongs to the nesprin family.</text>
</comment>
<dbReference type="Pfam" id="PF25804">
    <property type="entry name" value="SYNE3"/>
    <property type="match status" value="1"/>
</dbReference>
<evidence type="ECO:0000259" key="10">
    <source>
        <dbReference type="PROSITE" id="PS51049"/>
    </source>
</evidence>
<feature type="transmembrane region" description="Helical" evidence="9">
    <location>
        <begin position="834"/>
        <end position="855"/>
    </location>
</feature>
<evidence type="ECO:0000256" key="8">
    <source>
        <dbReference type="PROSITE-ProRule" id="PRU00385"/>
    </source>
</evidence>
<evidence type="ECO:0000256" key="9">
    <source>
        <dbReference type="SAM" id="Phobius"/>
    </source>
</evidence>
<dbReference type="GO" id="GO:0005640">
    <property type="term" value="C:nuclear outer membrane"/>
    <property type="evidence" value="ECO:0007669"/>
    <property type="project" value="UniProtKB-SubCell"/>
</dbReference>
<keyword evidence="12" id="KW-1185">Reference proteome</keyword>
<dbReference type="SMART" id="SM00150">
    <property type="entry name" value="SPEC"/>
    <property type="match status" value="3"/>
</dbReference>
<evidence type="ECO:0000256" key="1">
    <source>
        <dbReference type="ARBA" id="ARBA00008619"/>
    </source>
</evidence>